<dbReference type="AlphaFoldDB" id="A0ABD3RG71"/>
<comment type="subcellular location">
    <subcellularLocation>
        <location evidence="1">Nucleus</location>
    </subcellularLocation>
</comment>
<dbReference type="GO" id="GO:0005634">
    <property type="term" value="C:nucleus"/>
    <property type="evidence" value="ECO:0007669"/>
    <property type="project" value="UniProtKB-SubCell"/>
</dbReference>
<dbReference type="InterPro" id="IPR011990">
    <property type="entry name" value="TPR-like_helical_dom_sf"/>
</dbReference>
<keyword evidence="8" id="KW-1185">Reference proteome</keyword>
<dbReference type="SMART" id="SM00386">
    <property type="entry name" value="HAT"/>
    <property type="match status" value="8"/>
</dbReference>
<feature type="domain" description="Pre-mRNA-splicing factor Syf1/CRNKL1-like C-terminal HAT-repeats" evidence="6">
    <location>
        <begin position="687"/>
        <end position="848"/>
    </location>
</feature>
<feature type="compositionally biased region" description="Acidic residues" evidence="5">
    <location>
        <begin position="29"/>
        <end position="39"/>
    </location>
</feature>
<feature type="compositionally biased region" description="Basic and acidic residues" evidence="5">
    <location>
        <begin position="909"/>
        <end position="918"/>
    </location>
</feature>
<evidence type="ECO:0000256" key="2">
    <source>
        <dbReference type="ARBA" id="ARBA00022737"/>
    </source>
</evidence>
<dbReference type="SUPFAM" id="SSF48452">
    <property type="entry name" value="TPR-like"/>
    <property type="match status" value="2"/>
</dbReference>
<dbReference type="SMART" id="SM00028">
    <property type="entry name" value="TPR"/>
    <property type="match status" value="7"/>
</dbReference>
<sequence length="952" mass="106160">MMTEENDGWWRRRRRKADDENGVTSPSAFDDDDDDDDDATTTSLTRPTLRRRRRRVDDGSDVGEVMITNPTPAHHRMPSSSVVVLLLLLATLSSSLSSAFRLSHPLSPMTTKMTCGTAGRRRAYESMRTKSLEITNEPPSIWSFDSLFAAPVLDERSVLEDLYGIREREAREREVRLRRQSRGALSVSAGGGGGRGREDVMEEADEDREGGVDLIDLLLGGGGDRGEVATTAASREDDLELTRRAIMEHVNVRDASSTTSSSGIPIVDDEDNIVNDDGGNVDVTAQSTVTLSRSVEGPSSSSFSSSFYSQTSSQQRQQQQQQQQQSPPPVDKALTRMVQDRMYGLTRTPDGTIQYSTSMLDTSRAVQFREGVRLGRALSINIDRLCYFAKKDMSHGRLEEAQEYYAKAKNMDPMDGRPYLGLSRIAHRRGDLVRARELLREGIAKSSGGYVVVRGPSKVAVVEGGRRTRVNRRSEGESFNDDDIVDGDKSDVGFEKEEGSVIGTIPDLGPNPFLLQALGTLEQELGNLAAAEELYLQAIRSRPSHAAAWVALAQLRTKELRQDAASVSVCYQSAERELRRIGARPNAYVYTAWASMEHKKGRERARELYRKALAVDPRCSAAYLQLGVMESECGNFEAAESCFEEVLKFDQRNSRVLQAYAIMESRRTPREVVDSRRVLDLFERALKANHRDAGVYQAYALYVAELGDVDSARNLLQKGTEVNKRHAPVWQAWGVLETRYNSAKAARDVFQQGIWSCAQPGQSGGRRCARLWQAWGVLESQEGDHAAARRCFSRALDADKRNVAAVTAWALMEAELGNFADARSIFERSLKLFRSPSVDKMAIWRAYEIMEERYGHTREAQLVFQRSMRESISSSNVEEDDLITGLSLGGLAKESNSLDAGARTKSSKRGREMEVERWDTGSNELDSEVWMNNGSIEGKLPASMMKKLNNRR</sequence>
<dbReference type="Gene3D" id="1.25.40.10">
    <property type="entry name" value="Tetratricopeptide repeat domain"/>
    <property type="match status" value="4"/>
</dbReference>
<keyword evidence="4" id="KW-0802">TPR repeat</keyword>
<gene>
    <name evidence="7" type="ORF">ACHAXA_006425</name>
</gene>
<keyword evidence="2" id="KW-0677">Repeat</keyword>
<evidence type="ECO:0000313" key="8">
    <source>
        <dbReference type="Proteomes" id="UP001530377"/>
    </source>
</evidence>
<feature type="region of interest" description="Disordered" evidence="5">
    <location>
        <begin position="897"/>
        <end position="918"/>
    </location>
</feature>
<dbReference type="PANTHER" id="PTHR44917:SF1">
    <property type="entry name" value="PROTEIN HIGH CHLOROPHYLL FLUORESCENT 107"/>
    <property type="match status" value="1"/>
</dbReference>
<evidence type="ECO:0000256" key="4">
    <source>
        <dbReference type="PROSITE-ProRule" id="PRU00339"/>
    </source>
</evidence>
<dbReference type="Pfam" id="PF14559">
    <property type="entry name" value="TPR_19"/>
    <property type="match status" value="1"/>
</dbReference>
<protein>
    <recommendedName>
        <fullName evidence="6">Pre-mRNA-splicing factor Syf1/CRNKL1-like C-terminal HAT-repeats domain-containing protein</fullName>
    </recommendedName>
</protein>
<organism evidence="7 8">
    <name type="scientific">Cyclostephanos tholiformis</name>
    <dbReference type="NCBI Taxonomy" id="382380"/>
    <lineage>
        <taxon>Eukaryota</taxon>
        <taxon>Sar</taxon>
        <taxon>Stramenopiles</taxon>
        <taxon>Ochrophyta</taxon>
        <taxon>Bacillariophyta</taxon>
        <taxon>Coscinodiscophyceae</taxon>
        <taxon>Thalassiosirophycidae</taxon>
        <taxon>Stephanodiscales</taxon>
        <taxon>Stephanodiscaceae</taxon>
        <taxon>Cyclostephanos</taxon>
    </lineage>
</organism>
<evidence type="ECO:0000259" key="6">
    <source>
        <dbReference type="Pfam" id="PF23231"/>
    </source>
</evidence>
<feature type="region of interest" description="Disordered" evidence="5">
    <location>
        <begin position="179"/>
        <end position="207"/>
    </location>
</feature>
<dbReference type="Pfam" id="PF23231">
    <property type="entry name" value="HAT_Syf1_CNRKL1_C"/>
    <property type="match status" value="1"/>
</dbReference>
<evidence type="ECO:0000313" key="7">
    <source>
        <dbReference type="EMBL" id="KAL3810781.1"/>
    </source>
</evidence>
<feature type="compositionally biased region" description="Polar residues" evidence="5">
    <location>
        <begin position="254"/>
        <end position="263"/>
    </location>
</feature>
<dbReference type="InterPro" id="IPR003107">
    <property type="entry name" value="HAT"/>
</dbReference>
<evidence type="ECO:0000256" key="3">
    <source>
        <dbReference type="ARBA" id="ARBA00023242"/>
    </source>
</evidence>
<feature type="region of interest" description="Disordered" evidence="5">
    <location>
        <begin position="1"/>
        <end position="57"/>
    </location>
</feature>
<dbReference type="SUPFAM" id="SSF81901">
    <property type="entry name" value="HCP-like"/>
    <property type="match status" value="1"/>
</dbReference>
<dbReference type="Proteomes" id="UP001530377">
    <property type="component" value="Unassembled WGS sequence"/>
</dbReference>
<feature type="repeat" description="TPR" evidence="4">
    <location>
        <begin position="769"/>
        <end position="802"/>
    </location>
</feature>
<dbReference type="PROSITE" id="PS50005">
    <property type="entry name" value="TPR"/>
    <property type="match status" value="2"/>
</dbReference>
<comment type="caution">
    <text evidence="7">The sequence shown here is derived from an EMBL/GenBank/DDBJ whole genome shotgun (WGS) entry which is preliminary data.</text>
</comment>
<dbReference type="EMBL" id="JALLPB020000302">
    <property type="protein sequence ID" value="KAL3810781.1"/>
    <property type="molecule type" value="Genomic_DNA"/>
</dbReference>
<accession>A0ABD3RG71</accession>
<feature type="compositionally biased region" description="Polar residues" evidence="5">
    <location>
        <begin position="284"/>
        <end position="293"/>
    </location>
</feature>
<dbReference type="InterPro" id="IPR019734">
    <property type="entry name" value="TPR_rpt"/>
</dbReference>
<feature type="repeat" description="TPR" evidence="4">
    <location>
        <begin position="620"/>
        <end position="653"/>
    </location>
</feature>
<dbReference type="InterPro" id="IPR044624">
    <property type="entry name" value="Mbb1-like"/>
</dbReference>
<dbReference type="PANTHER" id="PTHR44917">
    <property type="entry name" value="PROTEIN HIGH CHLOROPHYLL FLUORESCENT 107"/>
    <property type="match status" value="1"/>
</dbReference>
<reference evidence="7 8" key="1">
    <citation type="submission" date="2024-10" db="EMBL/GenBank/DDBJ databases">
        <title>Updated reference genomes for cyclostephanoid diatoms.</title>
        <authorList>
            <person name="Roberts W.R."/>
            <person name="Alverson A.J."/>
        </authorList>
    </citation>
    <scope>NUCLEOTIDE SEQUENCE [LARGE SCALE GENOMIC DNA]</scope>
    <source>
        <strain evidence="7 8">AJA228-03</strain>
    </source>
</reference>
<feature type="region of interest" description="Disordered" evidence="5">
    <location>
        <begin position="252"/>
        <end position="331"/>
    </location>
</feature>
<dbReference type="Pfam" id="PF13432">
    <property type="entry name" value="TPR_16"/>
    <property type="match status" value="2"/>
</dbReference>
<evidence type="ECO:0000256" key="1">
    <source>
        <dbReference type="ARBA" id="ARBA00004123"/>
    </source>
</evidence>
<evidence type="ECO:0000256" key="5">
    <source>
        <dbReference type="SAM" id="MobiDB-lite"/>
    </source>
</evidence>
<proteinExistence type="predicted"/>
<feature type="compositionally biased region" description="Low complexity" evidence="5">
    <location>
        <begin position="299"/>
        <end position="325"/>
    </location>
</feature>
<dbReference type="InterPro" id="IPR055430">
    <property type="entry name" value="HAT_Syf1_CNRKL1_C"/>
</dbReference>
<name>A0ABD3RG71_9STRA</name>
<keyword evidence="3" id="KW-0539">Nucleus</keyword>